<dbReference type="EMBL" id="VTOW01000006">
    <property type="protein sequence ID" value="NKE73391.1"/>
    <property type="molecule type" value="Genomic_DNA"/>
</dbReference>
<protein>
    <recommendedName>
        <fullName evidence="3">DZANK-type domain-containing protein</fullName>
    </recommendedName>
</protein>
<evidence type="ECO:0000313" key="2">
    <source>
        <dbReference type="Proteomes" id="UP000534783"/>
    </source>
</evidence>
<evidence type="ECO:0000313" key="1">
    <source>
        <dbReference type="EMBL" id="NKE73391.1"/>
    </source>
</evidence>
<dbReference type="RefSeq" id="WP_168063340.1">
    <property type="nucleotide sequence ID" value="NZ_VTOW01000006.1"/>
</dbReference>
<comment type="caution">
    <text evidence="1">The sequence shown here is derived from an EMBL/GenBank/DDBJ whole genome shotgun (WGS) entry which is preliminary data.</text>
</comment>
<gene>
    <name evidence="1" type="ORF">MNODULE_21770</name>
</gene>
<keyword evidence="2" id="KW-1185">Reference proteome</keyword>
<sequence length="61" mass="6992">MKCQKCGHENDPAMPWCDKCLTEFPSSKGRYLACPECRHQNDPDAFHCEVCHEPLRPGQSE</sequence>
<accession>A0A7X6ID10</accession>
<dbReference type="Gene3D" id="4.10.1060.10">
    <property type="entry name" value="Zinc finger, RanBP2-type"/>
    <property type="match status" value="1"/>
</dbReference>
<name>A0A7X6ID10_9BACT</name>
<dbReference type="Proteomes" id="UP000534783">
    <property type="component" value="Unassembled WGS sequence"/>
</dbReference>
<organism evidence="1 2">
    <name type="scientific">Candidatus Manganitrophus noduliformans</name>
    <dbReference type="NCBI Taxonomy" id="2606439"/>
    <lineage>
        <taxon>Bacteria</taxon>
        <taxon>Pseudomonadati</taxon>
        <taxon>Nitrospirota</taxon>
        <taxon>Nitrospiria</taxon>
        <taxon>Candidatus Troglogloeales</taxon>
        <taxon>Candidatus Manganitrophaceae</taxon>
        <taxon>Candidatus Manganitrophus</taxon>
    </lineage>
</organism>
<reference evidence="1 2" key="1">
    <citation type="journal article" date="2020" name="Nature">
        <title>Bacterial chemolithoautotrophy via manganese oxidation.</title>
        <authorList>
            <person name="Yu H."/>
            <person name="Leadbetter J.R."/>
        </authorList>
    </citation>
    <scope>NUCLEOTIDE SEQUENCE [LARGE SCALE GENOMIC DNA]</scope>
    <source>
        <strain evidence="1 2">Mn-1</strain>
    </source>
</reference>
<dbReference type="AlphaFoldDB" id="A0A7X6ID10"/>
<evidence type="ECO:0008006" key="3">
    <source>
        <dbReference type="Google" id="ProtNLM"/>
    </source>
</evidence>
<proteinExistence type="predicted"/>